<organism evidence="5 6">
    <name type="scientific">Devosia riboflavina</name>
    <dbReference type="NCBI Taxonomy" id="46914"/>
    <lineage>
        <taxon>Bacteria</taxon>
        <taxon>Pseudomonadati</taxon>
        <taxon>Pseudomonadota</taxon>
        <taxon>Alphaproteobacteria</taxon>
        <taxon>Hyphomicrobiales</taxon>
        <taxon>Devosiaceae</taxon>
        <taxon>Devosia</taxon>
    </lineage>
</organism>
<sequence>MTHEGRQPFDLEGLVARSRHGPCFICELLKGNPDYVHHIIAEDEEHILFLSKYPTQRGYALVCPKRHVEDLALELSGEAYLALQARVHRLSRAMKRVLPVERVYVLSLGSQQGNRHLHFHVVPLPPGVPYEKQQYHALMAEHGVLDISAEEMAELAERLGRAYTEEQ</sequence>
<feature type="short sequence motif" description="Histidine triad motif" evidence="2 3">
    <location>
        <begin position="116"/>
        <end position="120"/>
    </location>
</feature>
<dbReference type="AlphaFoldDB" id="A0A087M1M6"/>
<dbReference type="GO" id="GO:0009117">
    <property type="term" value="P:nucleotide metabolic process"/>
    <property type="evidence" value="ECO:0007669"/>
    <property type="project" value="TreeGrafter"/>
</dbReference>
<name>A0A087M1M6_9HYPH</name>
<reference evidence="5 6" key="1">
    <citation type="submission" date="2014-08" db="EMBL/GenBank/DDBJ databases">
        <authorList>
            <person name="Hassan Y.I."/>
            <person name="Lepp D."/>
            <person name="Zhou T."/>
        </authorList>
    </citation>
    <scope>NUCLEOTIDE SEQUENCE [LARGE SCALE GENOMIC DNA]</scope>
    <source>
        <strain evidence="5 6">IFO13584</strain>
    </source>
</reference>
<evidence type="ECO:0000256" key="2">
    <source>
        <dbReference type="PIRSR" id="PIRSR601310-3"/>
    </source>
</evidence>
<dbReference type="SUPFAM" id="SSF54197">
    <property type="entry name" value="HIT-like"/>
    <property type="match status" value="1"/>
</dbReference>
<dbReference type="PANTHER" id="PTHR46648:SF1">
    <property type="entry name" value="ADENOSINE 5'-MONOPHOSPHORAMIDASE HNT1"/>
    <property type="match status" value="1"/>
</dbReference>
<dbReference type="RefSeq" id="WP_035083145.1">
    <property type="nucleotide sequence ID" value="NZ_JQGC01000010.1"/>
</dbReference>
<evidence type="ECO:0000313" key="6">
    <source>
        <dbReference type="Proteomes" id="UP000028981"/>
    </source>
</evidence>
<dbReference type="STRING" id="46914.JP75_12320"/>
<keyword evidence="5" id="KW-0378">Hydrolase</keyword>
<dbReference type="PROSITE" id="PS51084">
    <property type="entry name" value="HIT_2"/>
    <property type="match status" value="1"/>
</dbReference>
<protein>
    <submittedName>
        <fullName evidence="5">HIT family hydrolase</fullName>
    </submittedName>
</protein>
<dbReference type="InterPro" id="IPR001310">
    <property type="entry name" value="Histidine_triad_HIT"/>
</dbReference>
<dbReference type="EMBL" id="JQGC01000010">
    <property type="protein sequence ID" value="KFL30779.1"/>
    <property type="molecule type" value="Genomic_DNA"/>
</dbReference>
<evidence type="ECO:0000256" key="1">
    <source>
        <dbReference type="PIRSR" id="PIRSR601310-1"/>
    </source>
</evidence>
<comment type="caution">
    <text evidence="5">The sequence shown here is derived from an EMBL/GenBank/DDBJ whole genome shotgun (WGS) entry which is preliminary data.</text>
</comment>
<dbReference type="GO" id="GO:0016787">
    <property type="term" value="F:hydrolase activity"/>
    <property type="evidence" value="ECO:0007669"/>
    <property type="project" value="UniProtKB-KW"/>
</dbReference>
<dbReference type="InterPro" id="IPR036265">
    <property type="entry name" value="HIT-like_sf"/>
</dbReference>
<evidence type="ECO:0000259" key="4">
    <source>
        <dbReference type="PROSITE" id="PS51084"/>
    </source>
</evidence>
<evidence type="ECO:0000256" key="3">
    <source>
        <dbReference type="PROSITE-ProRule" id="PRU00464"/>
    </source>
</evidence>
<dbReference type="Pfam" id="PF01230">
    <property type="entry name" value="HIT"/>
    <property type="match status" value="1"/>
</dbReference>
<gene>
    <name evidence="5" type="ORF">JP75_12320</name>
</gene>
<dbReference type="InterPro" id="IPR011146">
    <property type="entry name" value="HIT-like"/>
</dbReference>
<dbReference type="PANTHER" id="PTHR46648">
    <property type="entry name" value="HIT FAMILY PROTEIN 1"/>
    <property type="match status" value="1"/>
</dbReference>
<dbReference type="Proteomes" id="UP000028981">
    <property type="component" value="Unassembled WGS sequence"/>
</dbReference>
<keyword evidence="6" id="KW-1185">Reference proteome</keyword>
<feature type="domain" description="HIT" evidence="4">
    <location>
        <begin position="24"/>
        <end position="131"/>
    </location>
</feature>
<accession>A0A087M1M6</accession>
<evidence type="ECO:0000313" key="5">
    <source>
        <dbReference type="EMBL" id="KFL30779.1"/>
    </source>
</evidence>
<dbReference type="OrthoDB" id="160649at2"/>
<feature type="active site" description="Tele-AMP-histidine intermediate" evidence="1">
    <location>
        <position position="118"/>
    </location>
</feature>
<dbReference type="Gene3D" id="3.30.428.10">
    <property type="entry name" value="HIT-like"/>
    <property type="match status" value="1"/>
</dbReference>
<proteinExistence type="predicted"/>